<sequence>ERFAQGRGLLQVDKAFAYLEANRDAKDHDLRFEVTNRSQGGRGIYLREPFNTGQPVASTIAIAPVFHEDADNAGKVAFEMRINLECDASWVGHPGHMVLMHGGRSFGVEVNPQSLISGMHYAEVVGHDADHPERGAVFRVPITVLKPETVDTGKPVQWTEALTLAPGQIERRFLVVPPGATWADVVFRTGEQAGSRRIVMQVVQQVPGQSFSESGTRQYITIRERDTEIRSFAVTGGRTLEVAIAQYWSSLGKTGCTVDIAFHGIVPDSRRLHIDAAKLVSQVDVAAPLGNEALSPSGSFGTLRKSIRPSEFKTRPLTDARDALPDNRRIFEAELTYKFNLSAKTTVTPRPALALEDQFQESWESLIWMLYDKSKRLIAAGSSGSKSSVSLAKGDYVLKFHARNHQLDHLKKLKDMPLNLDHKLAKPVALKF</sequence>
<dbReference type="InterPro" id="IPR022229">
    <property type="entry name" value="TPPII_Ig-like-2"/>
</dbReference>
<evidence type="ECO:0000259" key="2">
    <source>
        <dbReference type="Pfam" id="PF21223"/>
    </source>
</evidence>
<feature type="domain" description="Tripeptidyl-peptidase II galactose-binding" evidence="3">
    <location>
        <begin position="165"/>
        <end position="252"/>
    </location>
</feature>
<accession>A0A382JWD3</accession>
<dbReference type="Gene3D" id="2.60.40.3170">
    <property type="match status" value="1"/>
</dbReference>
<reference evidence="4" key="1">
    <citation type="submission" date="2018-05" db="EMBL/GenBank/DDBJ databases">
        <authorList>
            <person name="Lanie J.A."/>
            <person name="Ng W.-L."/>
            <person name="Kazmierczak K.M."/>
            <person name="Andrzejewski T.M."/>
            <person name="Davidsen T.M."/>
            <person name="Wayne K.J."/>
            <person name="Tettelin H."/>
            <person name="Glass J.I."/>
            <person name="Rusch D."/>
            <person name="Podicherti R."/>
            <person name="Tsui H.-C.T."/>
            <person name="Winkler M.E."/>
        </authorList>
    </citation>
    <scope>NUCLEOTIDE SEQUENCE</scope>
</reference>
<dbReference type="Pfam" id="PF21223">
    <property type="entry name" value="TPPII_Ig-like-1"/>
    <property type="match status" value="1"/>
</dbReference>
<dbReference type="Pfam" id="PF12580">
    <property type="entry name" value="TPPII"/>
    <property type="match status" value="1"/>
</dbReference>
<feature type="domain" description="Tripeptidyl-peptidase II first Ig-like" evidence="2">
    <location>
        <begin position="30"/>
        <end position="144"/>
    </location>
</feature>
<dbReference type="AlphaFoldDB" id="A0A382JWD3"/>
<feature type="non-terminal residue" evidence="4">
    <location>
        <position position="1"/>
    </location>
</feature>
<protein>
    <submittedName>
        <fullName evidence="4">Uncharacterized protein</fullName>
    </submittedName>
</protein>
<dbReference type="InterPro" id="IPR048383">
    <property type="entry name" value="TPPII_Ig-like-1"/>
</dbReference>
<name>A0A382JWD3_9ZZZZ</name>
<gene>
    <name evidence="4" type="ORF">METZ01_LOCUS268506</name>
</gene>
<evidence type="ECO:0000313" key="4">
    <source>
        <dbReference type="EMBL" id="SVC15652.1"/>
    </source>
</evidence>
<dbReference type="InterPro" id="IPR048384">
    <property type="entry name" value="TPPII_GBD"/>
</dbReference>
<feature type="non-terminal residue" evidence="4">
    <location>
        <position position="432"/>
    </location>
</feature>
<dbReference type="EMBL" id="UINC01076460">
    <property type="protein sequence ID" value="SVC15652.1"/>
    <property type="molecule type" value="Genomic_DNA"/>
</dbReference>
<evidence type="ECO:0000259" key="1">
    <source>
        <dbReference type="Pfam" id="PF12580"/>
    </source>
</evidence>
<feature type="domain" description="Tripeptidyl peptidase II second Ig-like" evidence="1">
    <location>
        <begin position="288"/>
        <end position="431"/>
    </location>
</feature>
<evidence type="ECO:0000259" key="3">
    <source>
        <dbReference type="Pfam" id="PF21316"/>
    </source>
</evidence>
<dbReference type="InterPro" id="IPR046940">
    <property type="entry name" value="TPPII_Ig-like_sf"/>
</dbReference>
<proteinExistence type="predicted"/>
<organism evidence="4">
    <name type="scientific">marine metagenome</name>
    <dbReference type="NCBI Taxonomy" id="408172"/>
    <lineage>
        <taxon>unclassified sequences</taxon>
        <taxon>metagenomes</taxon>
        <taxon>ecological metagenomes</taxon>
    </lineage>
</organism>
<dbReference type="Pfam" id="PF21316">
    <property type="entry name" value="TPPII_GBD"/>
    <property type="match status" value="1"/>
</dbReference>